<dbReference type="Pfam" id="PF00612">
    <property type="entry name" value="IQ"/>
    <property type="match status" value="8"/>
</dbReference>
<dbReference type="Proteomes" id="UP001530400">
    <property type="component" value="Unassembled WGS sequence"/>
</dbReference>
<dbReference type="PANTHER" id="PTHR22706:SF1">
    <property type="entry name" value="ASSEMBLY FACTOR FOR SPINDLE MICROTUBULES"/>
    <property type="match status" value="1"/>
</dbReference>
<protein>
    <submittedName>
        <fullName evidence="6">Uncharacterized protein</fullName>
    </submittedName>
</protein>
<comment type="caution">
    <text evidence="6">The sequence shown here is derived from an EMBL/GenBank/DDBJ whole genome shotgun (WGS) entry which is preliminary data.</text>
</comment>
<keyword evidence="3" id="KW-0677">Repeat</keyword>
<evidence type="ECO:0000256" key="2">
    <source>
        <dbReference type="ARBA" id="ARBA00022490"/>
    </source>
</evidence>
<feature type="compositionally biased region" description="Polar residues" evidence="5">
    <location>
        <begin position="169"/>
        <end position="200"/>
    </location>
</feature>
<feature type="region of interest" description="Disordered" evidence="5">
    <location>
        <begin position="285"/>
        <end position="333"/>
    </location>
</feature>
<feature type="compositionally biased region" description="Low complexity" evidence="5">
    <location>
        <begin position="129"/>
        <end position="148"/>
    </location>
</feature>
<accession>A0ABD3PGJ9</accession>
<keyword evidence="7" id="KW-1185">Reference proteome</keyword>
<evidence type="ECO:0000313" key="7">
    <source>
        <dbReference type="Proteomes" id="UP001530400"/>
    </source>
</evidence>
<dbReference type="SMART" id="SM00015">
    <property type="entry name" value="IQ"/>
    <property type="match status" value="32"/>
</dbReference>
<feature type="compositionally biased region" description="Polar residues" evidence="5">
    <location>
        <begin position="96"/>
        <end position="105"/>
    </location>
</feature>
<feature type="compositionally biased region" description="Low complexity" evidence="5">
    <location>
        <begin position="346"/>
        <end position="369"/>
    </location>
</feature>
<keyword evidence="4" id="KW-0112">Calmodulin-binding</keyword>
<keyword evidence="2" id="KW-0963">Cytoplasm</keyword>
<proteinExistence type="predicted"/>
<dbReference type="InterPro" id="IPR051185">
    <property type="entry name" value="ASPM"/>
</dbReference>
<dbReference type="SUPFAM" id="SSF52540">
    <property type="entry name" value="P-loop containing nucleoside triphosphate hydrolases"/>
    <property type="match status" value="2"/>
</dbReference>
<evidence type="ECO:0000256" key="5">
    <source>
        <dbReference type="SAM" id="MobiDB-lite"/>
    </source>
</evidence>
<evidence type="ECO:0000313" key="6">
    <source>
        <dbReference type="EMBL" id="KAL3786843.1"/>
    </source>
</evidence>
<sequence>MIMRPPRSPPPHSPNAYSQGSSPHSPASAVTPLRSGSDPTPSSPISPLIFPTLAPGSPAYPSTSMPKITSSPPDDSELFYEPSQNNVVTPERKQSSPDIAQTPFQTPERKLLKSQEVARLKKLVKKSPRSSPYGSVSSPSSGVGSPDSIRLNEGSPPGRLGVAPKSAYSPISSIEENRNDVSSANTSSEPWQKAQSHRSLFTRSSMVSLRGQALLKRRYGDTGKVGLFQRSSGSFSEAIGKRPPSMENASPNSVILDEKATPSFNHSCDDVKENYVNRVFFQEEVSKSKDPKEGSRDSSPFKNATRALLRSGSARRSRRGGLNSTYTRKSESKAQLFQKMMKSPLSSRGFGAISRGGSSGSSRQMSCGGSKRKKFPTISELCVAIVPIQTLARRYLAKKALVKRRWAIVKVQTCIRQWGAVGEYQKMRTVVMRVQSLRRGIVARKSYRELCQLVNLVVTIQKLHRGRILRGNVAIQHEAATAIQSCARKMLTCEQYVRCVRSIMIIQSVARMLPLRTKFLSYQREKREALDKESAAVAIQSKWRSHACRNEYILSVCDVIVVQSLMRRWADARRAKAKLKDRNAAIVIQSRCRGSSAKRQYDRILGSVLRCQCLLRMWRAIQYVEQVRVSKRETMEHQAATTIESAWRGLIARREYVITVGDLILCQSIVRKYLSAQHFEQLRRQKQITDAATLIQSKFRTHSATKEYVYTISCAIVVESAVRRWLAVKCVEKKREDTRLFEEYWVSVAAAIKIGTCWKRFHDRMQYKRVLKADCLILFFPVITLIQSLARRNIASARVQLLRHERSAAATKIQATWRSFSTMGMYLQTILDIVVVQSLARRWVASKCFQELQETKRCAEDAAATKIASEWKRYLCYNKYKQTLRQEKKRENAAVAIQSRWRAHIACEEFTQTVFNIVLVQSLARKLMATRQYEELKHQRDAATKIASSVRGFICRGEYEQTLLDVTTCQSVHRRNMAIVQVQLLRHEKKREIAAVAIQSKWRANVACDEFKQTVFNIVLAQVHLLRHKRSAPATKIQAAWRSFSTRDKYLQTVFDIIVVQSLARRWVASKCFQELQETKRCAEDAAATKIASEWKRYLCYNKYKQTLRHEKKREIAAVAIQSRWRARAASDVYLLTLVDKSVARVKEKIESDAATTISSSWRRYICLREYRRIVADIITCQSIYRRNVAMKQLQWLRHTRNEEACAGCIQEIWRAYLTRERFVRVVFNMERPKSVESKSATEIANAWRAFTAQQKYASTVKDVTLCQTVIRRNPATKEVKLFKVRVCVTAAVVIQSKWRSWIASKHFRQLARGIISIQCLMRKRRASKYLLQLQMSELFGEVALHEMKAATTIALAWRRFCCQSQYKRNVEASKQAGTIRLQGIVRIQSAWRCHVEKNHFNSTIVKIIKIQALARKLSGRRLTRKLLGERRQAQSDAAVNVQAAWRCCMAKTKFRQAIAVAKVMQHQRQSDSAVLIQSYWRSTAAKKRFVVAAVSIQSQWRAVIASRNFATMLIRIVAIQSIVRRNIAMSRLDEIVAPLLLNEHRDVPRLMVDTEMTDGLISDHQKSQDMAAVKIQAVYRQHRCTANWSRTIRASIKCQSIIRMWRAVASAHELRGYRNEGPSDIFSFIKTRHVATTKIQQTYQDYTTRTFDKSYQDYLCRLNHSIEKSAENEIVKKVSFCEPAAHEVGSQHTDLNAEICDLHLEEEDLEEEFLEEAPITPAASENIEYAVDEDDVLEEEFLEEAPITPAASENIEYAVDEDDDNLESQCFESSRCGLSDGVHEVLMVSGKWLYDCLGEPNDEEKEDLLTVMEIGEEAAFCCWKKKPSTDDITDADAAVTKDRCKEASAVVIQSNWRSHAASRDYNRAMEDPVSVEVENVGKSDALEQERAIVRFQTAVRDFLLSKHLQKSSKSKVAKRSPVHKYVDKTGDIETLLNETYQDDASLTDYSETESSIGMMSDIFEGSTNVL</sequence>
<evidence type="ECO:0000256" key="3">
    <source>
        <dbReference type="ARBA" id="ARBA00022737"/>
    </source>
</evidence>
<feature type="compositionally biased region" description="Polar residues" evidence="5">
    <location>
        <begin position="60"/>
        <end position="73"/>
    </location>
</feature>
<comment type="subcellular location">
    <subcellularLocation>
        <location evidence="1">Cytoplasm</location>
    </subcellularLocation>
</comment>
<feature type="region of interest" description="Disordered" evidence="5">
    <location>
        <begin position="346"/>
        <end position="371"/>
    </location>
</feature>
<feature type="compositionally biased region" description="Polar residues" evidence="5">
    <location>
        <begin position="15"/>
        <end position="25"/>
    </location>
</feature>
<feature type="region of interest" description="Disordered" evidence="5">
    <location>
        <begin position="1"/>
        <end position="200"/>
    </location>
</feature>
<dbReference type="EMBL" id="JALLPJ020000633">
    <property type="protein sequence ID" value="KAL3786843.1"/>
    <property type="molecule type" value="Genomic_DNA"/>
</dbReference>
<organism evidence="6 7">
    <name type="scientific">Cyclotella atomus</name>
    <dbReference type="NCBI Taxonomy" id="382360"/>
    <lineage>
        <taxon>Eukaryota</taxon>
        <taxon>Sar</taxon>
        <taxon>Stramenopiles</taxon>
        <taxon>Ochrophyta</taxon>
        <taxon>Bacillariophyta</taxon>
        <taxon>Coscinodiscophyceae</taxon>
        <taxon>Thalassiosirophycidae</taxon>
        <taxon>Stephanodiscales</taxon>
        <taxon>Stephanodiscaceae</taxon>
        <taxon>Cyclotella</taxon>
    </lineage>
</organism>
<gene>
    <name evidence="6" type="ORF">ACHAWO_003186</name>
</gene>
<dbReference type="GO" id="GO:0005737">
    <property type="term" value="C:cytoplasm"/>
    <property type="evidence" value="ECO:0007669"/>
    <property type="project" value="UniProtKB-SubCell"/>
</dbReference>
<reference evidence="6 7" key="1">
    <citation type="submission" date="2024-10" db="EMBL/GenBank/DDBJ databases">
        <title>Updated reference genomes for cyclostephanoid diatoms.</title>
        <authorList>
            <person name="Roberts W.R."/>
            <person name="Alverson A.J."/>
        </authorList>
    </citation>
    <scope>NUCLEOTIDE SEQUENCE [LARGE SCALE GENOMIC DNA]</scope>
    <source>
        <strain evidence="6 7">AJA010-31</strain>
    </source>
</reference>
<dbReference type="InterPro" id="IPR027417">
    <property type="entry name" value="P-loop_NTPase"/>
</dbReference>
<evidence type="ECO:0000256" key="4">
    <source>
        <dbReference type="ARBA" id="ARBA00022860"/>
    </source>
</evidence>
<feature type="compositionally biased region" description="Basic and acidic residues" evidence="5">
    <location>
        <begin position="107"/>
        <end position="119"/>
    </location>
</feature>
<feature type="compositionally biased region" description="Basic and acidic residues" evidence="5">
    <location>
        <begin position="285"/>
        <end position="296"/>
    </location>
</feature>
<dbReference type="PANTHER" id="PTHR22706">
    <property type="entry name" value="ASSEMBLY FACTOR FOR SPINDLE MICROTUBULES"/>
    <property type="match status" value="1"/>
</dbReference>
<dbReference type="PROSITE" id="PS50096">
    <property type="entry name" value="IQ"/>
    <property type="match status" value="12"/>
</dbReference>
<feature type="compositionally biased region" description="Pro residues" evidence="5">
    <location>
        <begin position="1"/>
        <end position="13"/>
    </location>
</feature>
<evidence type="ECO:0000256" key="1">
    <source>
        <dbReference type="ARBA" id="ARBA00004496"/>
    </source>
</evidence>
<dbReference type="Gene3D" id="1.20.5.190">
    <property type="match status" value="11"/>
</dbReference>
<name>A0ABD3PGJ9_9STRA</name>
<dbReference type="GO" id="GO:0005516">
    <property type="term" value="F:calmodulin binding"/>
    <property type="evidence" value="ECO:0007669"/>
    <property type="project" value="UniProtKB-KW"/>
</dbReference>
<dbReference type="InterPro" id="IPR000048">
    <property type="entry name" value="IQ_motif_EF-hand-BS"/>
</dbReference>